<evidence type="ECO:0008006" key="5">
    <source>
        <dbReference type="Google" id="ProtNLM"/>
    </source>
</evidence>
<organism evidence="3 4">
    <name type="scientific">Mongoliibacter ruber</name>
    <dbReference type="NCBI Taxonomy" id="1750599"/>
    <lineage>
        <taxon>Bacteria</taxon>
        <taxon>Pseudomonadati</taxon>
        <taxon>Bacteroidota</taxon>
        <taxon>Cytophagia</taxon>
        <taxon>Cytophagales</taxon>
        <taxon>Cyclobacteriaceae</taxon>
        <taxon>Mongoliibacter</taxon>
    </lineage>
</organism>
<reference evidence="3 4" key="1">
    <citation type="submission" date="2018-03" db="EMBL/GenBank/DDBJ databases">
        <title>Genomic Encyclopedia of Archaeal and Bacterial Type Strains, Phase II (KMG-II): from individual species to whole genera.</title>
        <authorList>
            <person name="Goeker M."/>
        </authorList>
    </citation>
    <scope>NUCLEOTIDE SEQUENCE [LARGE SCALE GENOMIC DNA]</scope>
    <source>
        <strain evidence="3 4">DSM 27929</strain>
    </source>
</reference>
<feature type="region of interest" description="Disordered" evidence="1">
    <location>
        <begin position="22"/>
        <end position="42"/>
    </location>
</feature>
<evidence type="ECO:0000313" key="3">
    <source>
        <dbReference type="EMBL" id="PRY88928.1"/>
    </source>
</evidence>
<dbReference type="EMBL" id="PVTR01000003">
    <property type="protein sequence ID" value="PRY88928.1"/>
    <property type="molecule type" value="Genomic_DNA"/>
</dbReference>
<comment type="caution">
    <text evidence="3">The sequence shown here is derived from an EMBL/GenBank/DDBJ whole genome shotgun (WGS) entry which is preliminary data.</text>
</comment>
<dbReference type="AlphaFoldDB" id="A0A2T0WQE8"/>
<gene>
    <name evidence="3" type="ORF">CLW00_10348</name>
</gene>
<proteinExistence type="predicted"/>
<accession>A0A2T0WQE8</accession>
<evidence type="ECO:0000256" key="2">
    <source>
        <dbReference type="SAM" id="SignalP"/>
    </source>
</evidence>
<evidence type="ECO:0000313" key="4">
    <source>
        <dbReference type="Proteomes" id="UP000238157"/>
    </source>
</evidence>
<dbReference type="Proteomes" id="UP000238157">
    <property type="component" value="Unassembled WGS sequence"/>
</dbReference>
<name>A0A2T0WQE8_9BACT</name>
<feature type="compositionally biased region" description="Low complexity" evidence="1">
    <location>
        <begin position="28"/>
        <end position="42"/>
    </location>
</feature>
<evidence type="ECO:0000256" key="1">
    <source>
        <dbReference type="SAM" id="MobiDB-lite"/>
    </source>
</evidence>
<protein>
    <recommendedName>
        <fullName evidence="5">Collagen triple helix repeat protein</fullName>
    </recommendedName>
</protein>
<keyword evidence="4" id="KW-1185">Reference proteome</keyword>
<dbReference type="RefSeq" id="WP_211300156.1">
    <property type="nucleotide sequence ID" value="NZ_PVTR01000003.1"/>
</dbReference>
<feature type="signal peptide" evidence="2">
    <location>
        <begin position="1"/>
        <end position="19"/>
    </location>
</feature>
<dbReference type="PROSITE" id="PS51257">
    <property type="entry name" value="PROKAR_LIPOPROTEIN"/>
    <property type="match status" value="1"/>
</dbReference>
<sequence>MKRILGLIAVLALAFQACEGPMGPQGPQGPQGDQGQQGPQGQPGDSFIGIAYEVTLDFTEENDYFELLEFPEPLVESDIVLVFLKVDTFNDLKVWRMLPQMYFFEEGFLKYNYDFSLEDVALYLETNFNPEILDDSWKRDVEFRIVILPVDFANGRLDLTDMDEVLKMMGIQEKDFKTLEKKMQ</sequence>
<keyword evidence="2" id="KW-0732">Signal</keyword>
<feature type="chain" id="PRO_5015693313" description="Collagen triple helix repeat protein" evidence="2">
    <location>
        <begin position="20"/>
        <end position="184"/>
    </location>
</feature>
<dbReference type="Gene3D" id="1.20.5.320">
    <property type="entry name" value="6-Phosphogluconate Dehydrogenase, domain 3"/>
    <property type="match status" value="1"/>
</dbReference>